<evidence type="ECO:0000256" key="2">
    <source>
        <dbReference type="SAM" id="Phobius"/>
    </source>
</evidence>
<reference evidence="4" key="1">
    <citation type="submission" date="2022-10" db="EMBL/GenBank/DDBJ databases">
        <title>The complete genomes of actinobacterial strains from the NBC collection.</title>
        <authorList>
            <person name="Joergensen T.S."/>
            <person name="Alvarez Arevalo M."/>
            <person name="Sterndorff E.B."/>
            <person name="Faurdal D."/>
            <person name="Vuksanovic O."/>
            <person name="Mourched A.-S."/>
            <person name="Charusanti P."/>
            <person name="Shaw S."/>
            <person name="Blin K."/>
            <person name="Weber T."/>
        </authorList>
    </citation>
    <scope>NUCLEOTIDE SEQUENCE</scope>
    <source>
        <strain evidence="4">NBC_00302</strain>
    </source>
</reference>
<sequence>MTAPGVDEGVRPKRVVVERRLHPVTPFRRAWAPVAVVVGWAAHDPNQAQEQLTRLTTTTLLIVLAMVVSAASLYGFLSWWFTHFAVTDSELRIRTGLLFRRTAHIRLQRLQAVDITRPLLARIAGVAKLRLDVVGADKKDELAFLGESEARALRAELLARAAGFAPETAHEVGEAPARELLRVPPRELAVALILTGATWGALAAALVVPPFLWLATHSVWTVLATGVPLLGAAGASSAGRFVGEYDWTVGESPDGLRIDHGLLDRTHETVPPGRVQTVRIVEPLLWRRRGWVRVELDVAGSANSVLVPVAPRALAEAVIARVLPGTEVPATAALSRPPRRAGRCLPLWWRGYGIAVTDTVFVARHGLLRRSVALVPHAKVQSVRLTQGPWKRLWRLADVHVDTGAGKTVTARLRDAQEAAELLHGQAERSRTGRRDARSDQWMA</sequence>
<proteinExistence type="predicted"/>
<organism evidence="4 5">
    <name type="scientific">Streptomyces bobili</name>
    <dbReference type="NCBI Taxonomy" id="67280"/>
    <lineage>
        <taxon>Bacteria</taxon>
        <taxon>Bacillati</taxon>
        <taxon>Actinomycetota</taxon>
        <taxon>Actinomycetes</taxon>
        <taxon>Kitasatosporales</taxon>
        <taxon>Streptomycetaceae</taxon>
        <taxon>Streptomyces</taxon>
    </lineage>
</organism>
<feature type="region of interest" description="Disordered" evidence="1">
    <location>
        <begin position="423"/>
        <end position="444"/>
    </location>
</feature>
<evidence type="ECO:0000313" key="5">
    <source>
        <dbReference type="Proteomes" id="UP001432071"/>
    </source>
</evidence>
<feature type="domain" description="YdbS-like PH" evidence="3">
    <location>
        <begin position="253"/>
        <end position="319"/>
    </location>
</feature>
<feature type="transmembrane region" description="Helical" evidence="2">
    <location>
        <begin position="60"/>
        <end position="82"/>
    </location>
</feature>
<keyword evidence="2" id="KW-1133">Transmembrane helix</keyword>
<dbReference type="RefSeq" id="WP_328735421.1">
    <property type="nucleotide sequence ID" value="NZ_CP108038.1"/>
</dbReference>
<dbReference type="Proteomes" id="UP001432071">
    <property type="component" value="Chromosome"/>
</dbReference>
<dbReference type="PIRSF" id="PIRSF026631">
    <property type="entry name" value="UCP026631"/>
    <property type="match status" value="1"/>
</dbReference>
<feature type="compositionally biased region" description="Basic and acidic residues" evidence="1">
    <location>
        <begin position="426"/>
        <end position="444"/>
    </location>
</feature>
<accession>A0ABZ1QZ30</accession>
<keyword evidence="5" id="KW-1185">Reference proteome</keyword>
<dbReference type="Pfam" id="PF03703">
    <property type="entry name" value="bPH_2"/>
    <property type="match status" value="3"/>
</dbReference>
<protein>
    <submittedName>
        <fullName evidence="4">PH domain-containing protein</fullName>
    </submittedName>
</protein>
<dbReference type="EMBL" id="CP108038">
    <property type="protein sequence ID" value="WUN87943.1"/>
    <property type="molecule type" value="Genomic_DNA"/>
</dbReference>
<evidence type="ECO:0000313" key="4">
    <source>
        <dbReference type="EMBL" id="WUN87943.1"/>
    </source>
</evidence>
<keyword evidence="2" id="KW-0472">Membrane</keyword>
<dbReference type="PANTHER" id="PTHR34473:SF2">
    <property type="entry name" value="UPF0699 TRANSMEMBRANE PROTEIN YDBT"/>
    <property type="match status" value="1"/>
</dbReference>
<evidence type="ECO:0000256" key="1">
    <source>
        <dbReference type="SAM" id="MobiDB-lite"/>
    </source>
</evidence>
<dbReference type="InterPro" id="IPR005182">
    <property type="entry name" value="YdbS-like_PH"/>
</dbReference>
<feature type="domain" description="YdbS-like PH" evidence="3">
    <location>
        <begin position="79"/>
        <end position="156"/>
    </location>
</feature>
<feature type="domain" description="YdbS-like PH" evidence="3">
    <location>
        <begin position="349"/>
        <end position="423"/>
    </location>
</feature>
<dbReference type="GeneID" id="93763001"/>
<evidence type="ECO:0000259" key="3">
    <source>
        <dbReference type="Pfam" id="PF03703"/>
    </source>
</evidence>
<keyword evidence="2" id="KW-0812">Transmembrane</keyword>
<dbReference type="PANTHER" id="PTHR34473">
    <property type="entry name" value="UPF0699 TRANSMEMBRANE PROTEIN YDBS"/>
    <property type="match status" value="1"/>
</dbReference>
<name>A0ABZ1QZ30_9ACTN</name>
<gene>
    <name evidence="4" type="ORF">OHT53_18490</name>
</gene>
<dbReference type="InterPro" id="IPR014529">
    <property type="entry name" value="UCP026631"/>
</dbReference>